<comment type="caution">
    <text evidence="2">The sequence shown here is derived from an EMBL/GenBank/DDBJ whole genome shotgun (WGS) entry which is preliminary data.</text>
</comment>
<proteinExistence type="predicted"/>
<sequence length="311" mass="33095">MPDPESMVESVADEFGLGPVVEAAPIPGRPDVVKLTAERGVYLVKPAIRAPAVDLYERVARTLRQAGIRQAEAVRAPAGGLVSRSGHVVQEFLPGQAVPRPTRRQTLAAMRHIARYHAALGPIGFPAELRDTDTVWTRVVSPEYLCDALPRLIGRPAPFGAGVSSVPAALGLLEDRLPSIRSLSPQLVHGDIGPDNVLMDGDDVVAIVDFTPFHEPVLFAVATAVYWYHVHGHGRLDPDAIAASIAAAGPWTDAEFEVWPAMLLREALRRLATPLALAVETGAPVSASAGARLAAVTTITDAWPDLVSIAR</sequence>
<feature type="domain" description="Aminoglycoside phosphotransferase" evidence="1">
    <location>
        <begin position="31"/>
        <end position="211"/>
    </location>
</feature>
<dbReference type="InterPro" id="IPR002575">
    <property type="entry name" value="Aminoglycoside_PTrfase"/>
</dbReference>
<dbReference type="SUPFAM" id="SSF56112">
    <property type="entry name" value="Protein kinase-like (PK-like)"/>
    <property type="match status" value="1"/>
</dbReference>
<gene>
    <name evidence="2" type="ORF">ACFFNX_15865</name>
</gene>
<dbReference type="Gene3D" id="3.90.1200.10">
    <property type="match status" value="1"/>
</dbReference>
<dbReference type="RefSeq" id="WP_378201761.1">
    <property type="nucleotide sequence ID" value="NZ_JBHLZP010000099.1"/>
</dbReference>
<evidence type="ECO:0000259" key="1">
    <source>
        <dbReference type="Pfam" id="PF01636"/>
    </source>
</evidence>
<keyword evidence="3" id="KW-1185">Reference proteome</keyword>
<reference evidence="2 3" key="1">
    <citation type="submission" date="2024-09" db="EMBL/GenBank/DDBJ databases">
        <authorList>
            <person name="Sun Q."/>
            <person name="Mori K."/>
        </authorList>
    </citation>
    <scope>NUCLEOTIDE SEQUENCE [LARGE SCALE GENOMIC DNA]</scope>
    <source>
        <strain evidence="2 3">TBRC 0563</strain>
    </source>
</reference>
<organism evidence="2 3">
    <name type="scientific">Actinoallomurus acaciae</name>
    <dbReference type="NCBI Taxonomy" id="502577"/>
    <lineage>
        <taxon>Bacteria</taxon>
        <taxon>Bacillati</taxon>
        <taxon>Actinomycetota</taxon>
        <taxon>Actinomycetes</taxon>
        <taxon>Streptosporangiales</taxon>
        <taxon>Thermomonosporaceae</taxon>
        <taxon>Actinoallomurus</taxon>
    </lineage>
</organism>
<name>A0ABV5YF57_9ACTN</name>
<dbReference type="EMBL" id="JBHLZP010000099">
    <property type="protein sequence ID" value="MFB9833667.1"/>
    <property type="molecule type" value="Genomic_DNA"/>
</dbReference>
<evidence type="ECO:0000313" key="2">
    <source>
        <dbReference type="EMBL" id="MFB9833667.1"/>
    </source>
</evidence>
<dbReference type="Proteomes" id="UP001589627">
    <property type="component" value="Unassembled WGS sequence"/>
</dbReference>
<dbReference type="InterPro" id="IPR011009">
    <property type="entry name" value="Kinase-like_dom_sf"/>
</dbReference>
<dbReference type="Pfam" id="PF01636">
    <property type="entry name" value="APH"/>
    <property type="match status" value="1"/>
</dbReference>
<protein>
    <submittedName>
        <fullName evidence="2">Phosphotransferase</fullName>
    </submittedName>
</protein>
<accession>A0ABV5YF57</accession>
<evidence type="ECO:0000313" key="3">
    <source>
        <dbReference type="Proteomes" id="UP001589627"/>
    </source>
</evidence>